<dbReference type="PANTHER" id="PTHR46975:SF2">
    <property type="entry name" value="PROTEIN SWEETIE"/>
    <property type="match status" value="1"/>
</dbReference>
<feature type="compositionally biased region" description="Polar residues" evidence="2">
    <location>
        <begin position="2098"/>
        <end position="2122"/>
    </location>
</feature>
<dbReference type="Gene3D" id="1.25.10.10">
    <property type="entry name" value="Leucine-rich Repeat Variant"/>
    <property type="match status" value="3"/>
</dbReference>
<proteinExistence type="inferred from homology"/>
<feature type="compositionally biased region" description="Basic and acidic residues" evidence="2">
    <location>
        <begin position="2086"/>
        <end position="2097"/>
    </location>
</feature>
<evidence type="ECO:0000313" key="4">
    <source>
        <dbReference type="Proteomes" id="UP001497512"/>
    </source>
</evidence>
<feature type="compositionally biased region" description="Basic and acidic residues" evidence="2">
    <location>
        <begin position="1176"/>
        <end position="1185"/>
    </location>
</feature>
<feature type="compositionally biased region" description="Basic and acidic residues" evidence="2">
    <location>
        <begin position="2286"/>
        <end position="2300"/>
    </location>
</feature>
<evidence type="ECO:0000256" key="2">
    <source>
        <dbReference type="SAM" id="MobiDB-lite"/>
    </source>
</evidence>
<reference evidence="3" key="1">
    <citation type="submission" date="2024-02" db="EMBL/GenBank/DDBJ databases">
        <authorList>
            <consortium name="ELIXIR-Norway"/>
            <consortium name="Elixir Norway"/>
        </authorList>
    </citation>
    <scope>NUCLEOTIDE SEQUENCE</scope>
</reference>
<feature type="compositionally biased region" description="Polar residues" evidence="2">
    <location>
        <begin position="2275"/>
        <end position="2285"/>
    </location>
</feature>
<feature type="compositionally biased region" description="Polar residues" evidence="2">
    <location>
        <begin position="2166"/>
        <end position="2176"/>
    </location>
</feature>
<evidence type="ECO:0008006" key="5">
    <source>
        <dbReference type="Google" id="ProtNLM"/>
    </source>
</evidence>
<dbReference type="EMBL" id="OZ019896">
    <property type="protein sequence ID" value="CAK9223689.1"/>
    <property type="molecule type" value="Genomic_DNA"/>
</dbReference>
<feature type="region of interest" description="Disordered" evidence="2">
    <location>
        <begin position="2063"/>
        <end position="2145"/>
    </location>
</feature>
<comment type="similarity">
    <text evidence="1">Belongs to the HEATR5 family.</text>
</comment>
<name>A0ABP0UKC9_9BRYO</name>
<dbReference type="InterPro" id="IPR044218">
    <property type="entry name" value="SWEETIE"/>
</dbReference>
<dbReference type="SUPFAM" id="SSF48371">
    <property type="entry name" value="ARM repeat"/>
    <property type="match status" value="2"/>
</dbReference>
<sequence length="2300" mass="248464">MGEGFVLSKLGILVAQLESIVHSGSVKPLQPLLCFDLLSDLLSTLDQESKESLLPYQRKGEDALQALLLLGVRPPVRRLASVSMMRFIQMGDSISIYSRASSLQGWLADKADLRKTEPAACIGAAQCLGFLYQAFGARITSGLLETSNIVMKLMKSSEVRVRQAALQLLKDALEGSNGGGPLAAYVEAVRIILRTGASDKSSLVRATAAACLWAVAVTGGPGVGSGGLEACIFFCLKALEDNAQAVRDGFAAALGALLALGLNPNAQVQPKGKGPPVPPKHLEGALQKHLVSPFLRASGSRCKDVRVGLTMAWVAFLQRMHLSYGHNNVELSSLGMEAISMLTSSTDAHAQACVLYILRVGVVEQMGEPAQKEFTLLLTRELFGSDKSSPRLVVILRTVAHLLITLGEVSLACREALDDSLVQTLSNSSMAVRVEAALTLRALAEVDPACANNLLSCGVTSLRALRETLVVEKGDRLRLALDSLHGQAAMLAALLAVCPKLPLGVPYRLPSTILDVAKAMVFQPTRNSISRVCEKEAGWMLIGALVTSMPKQELEEQELEIIALWTIEFGNNYQEQLKQAENNLAAHLSGWTAAMEALTAFVKSYVVPNLMQSDGAILLQPILGYLTGALRYLASSTLQQAPQSLKPAVDLFTIRTLRAFQAIPDPYIYRHDHVELLAICSLPFREPEKYVASSCLRELLDHRDASLGPWVPGRDNFEDELRAFEGGADGLLLCVWDYEVPAFSQPLSLATVLVDDMLLCFGDIFAAQSERNKLQLLELMANKISGRKQVWRTAFMSNVCVALLGGLKASVGMHSQGTEVEALKQLREILLGILAEEGTSSAELRAAAEGLGVLARVGGDVYAARLARSLIANAVTAQNAVHKGSLALALGCIHCSVGGMALSTLVPATVQAMFGLARDPTDLRHIWVLHGLWLTAEAAGLSYVPYVQATLSLVMDLLLSDDHASPELGQITGRLVNAIVAVLGPELSPGSSLFSRCKTVVSEISTGEEPATLLECVMFTQQLALFAPQAVSVHLHVQTLRPSLSSRQPTLRQAAVATLRHLSERDPVSLVVEQIEEDLFAMLDNETDERIVKSVRQTLERLLEAACPSFPSRWLHLCRSVVLATSSMKTAGDGYQGGDMASGSHEELGHQDEVAKGEDIEGMIVSSGMGPPSGKSESKGKDNHMPRYKTRLFAAECLSRLPIAVGTEPTHFDFMRAKEQKSGDWLVLHLGELVALAYQVATGILESVRPKGVELLDVILDKFGKTEDPEFEGHLLLEQYQAQLVSAVRTALEPSAGPLLMAAGSRLAARIVTSGVAGGDHEVLQRIFALISRPLLKWEDLRIPSYAEWVSCKVQVSLLAAHAAVKTYAFACSKEGSSHAPDGLVLLPLLLPYSSFLAGCWVGLLKDYTAICTQWATKMQPRYEPFLDGVQLAAIATLVLPLLTEAWPVVLEAVTVDAVPEVSEDSKAKANGNTGTGRHLVINASEYKQLWALAMLILMDTENQGAVLKRSSTSFPSSNGQLLIDPTSNLQLVALNALRCLCAKGFYSSDMLSRDLCEELLQILLDPSFKRYYWAPAAIVHIVDQIINCCTEVYLEEMSLVLKLVELCFGSMHRLQEGALDDPWSSEVDGVVCCALRAMGTLVDHLNDECQSLLIPQLLAAGFKVLSGAPAKGNAGSAAVDFITAVCLRTTKSDGTSSSIKFGLDKWASLLASAVETLAHLVEGYLSEASESEDNGHTQHLTLLLGVMVAMARSVQETLSPKQAMQARCIACLHSSLSSTYPAVQLAGLQTLRNVAQAGLVEQPRGEIYAWALFILHRLTTDVISIVYNATQASMTAISAGAVGEGLKLLVLLHSMVEGEEAQLDVMHVLLPVIIAAASVDVRDNQAVAALANAAVKLVTHLALVPSSAAQFRKVLLDLPPESRQQLQGIIRASMLQQDSTSSGLPTPPVFQPAFTNLVLPPPPTGILPPPPTSAHFSMRSASLPSQVSHNFEDEDEDDEWDDFQANDAPGSFAQPESAVEDETVEFQENFLNPSTSVSTDPVEVEEEEKGVLSELPLTINTPAQQANKEYEGSSISSDTLPETSQRWDAKDEHFQDTHTVSTLSNPTVSETASRIHGTSQPGDEDMWDSFESATGSQKPDVGNSLDFFGDDDIWDSSLPGDIVHNQKSNSRSQTGLKDISFDGGMHEHVMRDANRNEIIESVTERDEPHRQVDDDGVEAWEEMGKSDRDNDFEDSAEVFDDKVDPEGGKEFSNFEEADSKMAFKANSEVAMTLTPENPTDVESQVNDHRVDEELDDGKA</sequence>
<organism evidence="3 4">
    <name type="scientific">Sphagnum troendelagicum</name>
    <dbReference type="NCBI Taxonomy" id="128251"/>
    <lineage>
        <taxon>Eukaryota</taxon>
        <taxon>Viridiplantae</taxon>
        <taxon>Streptophyta</taxon>
        <taxon>Embryophyta</taxon>
        <taxon>Bryophyta</taxon>
        <taxon>Sphagnophytina</taxon>
        <taxon>Sphagnopsida</taxon>
        <taxon>Sphagnales</taxon>
        <taxon>Sphagnaceae</taxon>
        <taxon>Sphagnum</taxon>
    </lineage>
</organism>
<feature type="region of interest" description="Disordered" evidence="2">
    <location>
        <begin position="1962"/>
        <end position="2019"/>
    </location>
</feature>
<evidence type="ECO:0000313" key="3">
    <source>
        <dbReference type="EMBL" id="CAK9223689.1"/>
    </source>
</evidence>
<feature type="compositionally biased region" description="Polar residues" evidence="2">
    <location>
        <begin position="1980"/>
        <end position="1990"/>
    </location>
</feature>
<dbReference type="InterPro" id="IPR016024">
    <property type="entry name" value="ARM-type_fold"/>
</dbReference>
<dbReference type="InterPro" id="IPR011989">
    <property type="entry name" value="ARM-like"/>
</dbReference>
<dbReference type="Proteomes" id="UP001497512">
    <property type="component" value="Chromosome 4"/>
</dbReference>
<dbReference type="PANTHER" id="PTHR46975">
    <property type="entry name" value="PROTEIN SWEETIE"/>
    <property type="match status" value="1"/>
</dbReference>
<accession>A0ABP0UKC9</accession>
<feature type="compositionally biased region" description="Polar residues" evidence="2">
    <location>
        <begin position="2063"/>
        <end position="2085"/>
    </location>
</feature>
<evidence type="ECO:0000256" key="1">
    <source>
        <dbReference type="ARBA" id="ARBA00008304"/>
    </source>
</evidence>
<dbReference type="Pfam" id="PF20210">
    <property type="entry name" value="Laa1_Sip1_HTR5"/>
    <property type="match status" value="1"/>
</dbReference>
<feature type="region of interest" description="Disordered" evidence="2">
    <location>
        <begin position="2160"/>
        <end position="2183"/>
    </location>
</feature>
<gene>
    <name evidence="3" type="ORF">CSSPTR1EN2_LOCUS16957</name>
</gene>
<feature type="compositionally biased region" description="Acidic residues" evidence="2">
    <location>
        <begin position="1993"/>
        <end position="2005"/>
    </location>
</feature>
<dbReference type="InterPro" id="IPR046837">
    <property type="entry name" value="Laa1/Sip1/HEATR5-like_HEAT"/>
</dbReference>
<keyword evidence="4" id="KW-1185">Reference proteome</keyword>
<feature type="region of interest" description="Disordered" evidence="2">
    <location>
        <begin position="2267"/>
        <end position="2300"/>
    </location>
</feature>
<feature type="compositionally biased region" description="Pro residues" evidence="2">
    <location>
        <begin position="1962"/>
        <end position="1973"/>
    </location>
</feature>
<protein>
    <recommendedName>
        <fullName evidence="5">HEAT repeat-containing protein 5B</fullName>
    </recommendedName>
</protein>
<feature type="region of interest" description="Disordered" evidence="2">
    <location>
        <begin position="1163"/>
        <end position="1185"/>
    </location>
</feature>